<dbReference type="PANTHER" id="PTHR46093:SF18">
    <property type="entry name" value="FIBRONECTIN TYPE-III DOMAIN-CONTAINING PROTEIN"/>
    <property type="match status" value="1"/>
</dbReference>
<name>A0A913Z2J8_PATMI</name>
<feature type="region of interest" description="Disordered" evidence="3">
    <location>
        <begin position="366"/>
        <end position="393"/>
    </location>
</feature>
<dbReference type="Pfam" id="PF24681">
    <property type="entry name" value="Kelch_KLHDC2_KLHL20_DRC7"/>
    <property type="match status" value="1"/>
</dbReference>
<proteinExistence type="predicted"/>
<dbReference type="OMA" id="HEHTMVA"/>
<dbReference type="InterPro" id="IPR015915">
    <property type="entry name" value="Kelch-typ_b-propeller"/>
</dbReference>
<dbReference type="PANTHER" id="PTHR46093">
    <property type="entry name" value="ACYL-COA-BINDING DOMAIN-CONTAINING PROTEIN 5"/>
    <property type="match status" value="1"/>
</dbReference>
<keyword evidence="1" id="KW-0880">Kelch repeat</keyword>
<dbReference type="RefSeq" id="XP_038045221.1">
    <property type="nucleotide sequence ID" value="XM_038189293.1"/>
</dbReference>
<keyword evidence="5" id="KW-1185">Reference proteome</keyword>
<feature type="compositionally biased region" description="Acidic residues" evidence="3">
    <location>
        <begin position="383"/>
        <end position="393"/>
    </location>
</feature>
<reference evidence="4" key="1">
    <citation type="submission" date="2022-11" db="UniProtKB">
        <authorList>
            <consortium name="EnsemblMetazoa"/>
        </authorList>
    </citation>
    <scope>IDENTIFICATION</scope>
</reference>
<dbReference type="Gene3D" id="2.120.10.80">
    <property type="entry name" value="Kelch-type beta propeller"/>
    <property type="match status" value="2"/>
</dbReference>
<dbReference type="SUPFAM" id="SSF117281">
    <property type="entry name" value="Kelch motif"/>
    <property type="match status" value="1"/>
</dbReference>
<dbReference type="EnsemblMetazoa" id="XM_038189293.1">
    <property type="protein sequence ID" value="XP_038045221.1"/>
    <property type="gene ID" value="LOC119719803"/>
</dbReference>
<sequence length="948" mass="107231">MAETDSYIWKSLFPESPRRRPCHRSKQAACRHGGQIYMYGGRDGNRTLQDFWRYDVVTNIWTRMECGGDAPPPLHEHTMVAQRGCLFIFGGELGYGSCGETPLWIYSIARQTWEKPVIESEVMTPTGRRGHTAVAWRGGMHVYGGYVDLKGSSNELWTLDFETRWWHLSVDAQGENSPSPRHWHSAVVYESNMWVYGGLNNLQPLRDLWRWNFESRQWTRIRGRQSPGFLHGHSAVRMADSMMVFGGEDSEGEYRNELWKFHFASSSWHTATPNRRITPTSCTRHVMLSIPSNHIVDDSYLLPPQDGLRPQSAPTQAHHERIQEGGGAGTPTRLLMDLFTVRPHSSPPVIAGNERRNADRPVHRFVNRIHPSPDDDTKRTLFDSDEDGEGDTEEVIEHEQLITVATEEDARINTWGEGMENGKWAVPMTTGIPRDRIQKDIEGMELRHWAVTSTVPPEDVEQVEEKESSKLIVNEESPVHGRRDDGRWAYQDEMKSSCLRQKDGEWILEEVLSEPSSPVSVIRVPAKAGFIPSAMSEPGVDASTASTFQELETENCIEPDPVCNNLVELPKSISVLNSIPNVRLNNGCNFHHAEHVFSGLSDAHSDKNFDDTMRDLSVGVAELPSIQEPEEQGVVPERSINRGDVIHVRPLDGRSFENDNIVITDRHELLPSNEKSVATFVNLGFMSSHEDLHHPQLSQGMDFRFHQLEPSRTIMNGSVGQSDVPVPNDQSGATLYPDKGQVSDALHQSQPPALVVNGAVDQSATSYQPHAHLSQSLLHQRKRQLAQVQHRAPHQRVIHVKPTNQRVCQITVEEMNGPSIQSNTVIHHRQQNQRPSEYRGSSTNDSRPRLHGRSQTLNNLPDRNRTVLQRPQTLQLAELTSGQNRNLLLCDEQKEDKWTWPIFLYLMGGEETGSCSLHRNNSPMSVWKCCIVQGKPSDSEVQHILSQY</sequence>
<feature type="region of interest" description="Disordered" evidence="3">
    <location>
        <begin position="309"/>
        <end position="330"/>
    </location>
</feature>
<evidence type="ECO:0000313" key="5">
    <source>
        <dbReference type="Proteomes" id="UP000887568"/>
    </source>
</evidence>
<dbReference type="OrthoDB" id="432528at2759"/>
<protein>
    <submittedName>
        <fullName evidence="4">Uncharacterized protein</fullName>
    </submittedName>
</protein>
<dbReference type="Proteomes" id="UP000887568">
    <property type="component" value="Unplaced"/>
</dbReference>
<dbReference type="Pfam" id="PF01344">
    <property type="entry name" value="Kelch_1"/>
    <property type="match status" value="1"/>
</dbReference>
<evidence type="ECO:0000256" key="3">
    <source>
        <dbReference type="SAM" id="MobiDB-lite"/>
    </source>
</evidence>
<evidence type="ECO:0000256" key="2">
    <source>
        <dbReference type="ARBA" id="ARBA00022737"/>
    </source>
</evidence>
<feature type="compositionally biased region" description="Polar residues" evidence="3">
    <location>
        <begin position="832"/>
        <end position="845"/>
    </location>
</feature>
<organism evidence="4 5">
    <name type="scientific">Patiria miniata</name>
    <name type="common">Bat star</name>
    <name type="synonym">Asterina miniata</name>
    <dbReference type="NCBI Taxonomy" id="46514"/>
    <lineage>
        <taxon>Eukaryota</taxon>
        <taxon>Metazoa</taxon>
        <taxon>Echinodermata</taxon>
        <taxon>Eleutherozoa</taxon>
        <taxon>Asterozoa</taxon>
        <taxon>Asteroidea</taxon>
        <taxon>Valvatacea</taxon>
        <taxon>Valvatida</taxon>
        <taxon>Asterinidae</taxon>
        <taxon>Patiria</taxon>
    </lineage>
</organism>
<dbReference type="InterPro" id="IPR006652">
    <property type="entry name" value="Kelch_1"/>
</dbReference>
<feature type="region of interest" description="Disordered" evidence="3">
    <location>
        <begin position="819"/>
        <end position="861"/>
    </location>
</feature>
<evidence type="ECO:0000313" key="4">
    <source>
        <dbReference type="EnsemblMetazoa" id="XP_038045221.1"/>
    </source>
</evidence>
<accession>A0A913Z2J8</accession>
<dbReference type="AlphaFoldDB" id="A0A913Z2J8"/>
<feature type="compositionally biased region" description="Basic and acidic residues" evidence="3">
    <location>
        <begin position="371"/>
        <end position="382"/>
    </location>
</feature>
<evidence type="ECO:0000256" key="1">
    <source>
        <dbReference type="ARBA" id="ARBA00022441"/>
    </source>
</evidence>
<keyword evidence="2" id="KW-0677">Repeat</keyword>
<dbReference type="GeneID" id="119719803"/>